<dbReference type="Gene3D" id="3.40.50.720">
    <property type="entry name" value="NAD(P)-binding Rossmann-like Domain"/>
    <property type="match status" value="1"/>
</dbReference>
<dbReference type="SMART" id="SM00829">
    <property type="entry name" value="PKS_ER"/>
    <property type="match status" value="1"/>
</dbReference>
<dbReference type="GO" id="GO:0016616">
    <property type="term" value="F:oxidoreductase activity, acting on the CH-OH group of donors, NAD or NADP as acceptor"/>
    <property type="evidence" value="ECO:0007669"/>
    <property type="project" value="InterPro"/>
</dbReference>
<keyword evidence="4" id="KW-0560">Oxidoreductase</keyword>
<feature type="domain" description="Enoyl reductase (ER)" evidence="6">
    <location>
        <begin position="18"/>
        <end position="255"/>
    </location>
</feature>
<gene>
    <name evidence="7" type="ORF">KFE25_013826</name>
</gene>
<dbReference type="PROSITE" id="PS00059">
    <property type="entry name" value="ADH_ZINC"/>
    <property type="match status" value="1"/>
</dbReference>
<evidence type="ECO:0000313" key="8">
    <source>
        <dbReference type="Proteomes" id="UP000751190"/>
    </source>
</evidence>
<keyword evidence="8" id="KW-1185">Reference proteome</keyword>
<reference evidence="7" key="1">
    <citation type="submission" date="2021-05" db="EMBL/GenBank/DDBJ databases">
        <title>The genome of the haptophyte Pavlova lutheri (Diacronema luteri, Pavlovales) - a model for lipid biosynthesis in eukaryotic algae.</title>
        <authorList>
            <person name="Hulatt C.J."/>
            <person name="Posewitz M.C."/>
        </authorList>
    </citation>
    <scope>NUCLEOTIDE SEQUENCE</scope>
    <source>
        <strain evidence="7">NIVA-4/92</strain>
    </source>
</reference>
<dbReference type="Gene3D" id="3.90.180.10">
    <property type="entry name" value="Medium-chain alcohol dehydrogenases, catalytic domain"/>
    <property type="match status" value="1"/>
</dbReference>
<organism evidence="7 8">
    <name type="scientific">Diacronema lutheri</name>
    <name type="common">Unicellular marine alga</name>
    <name type="synonym">Monochrysis lutheri</name>
    <dbReference type="NCBI Taxonomy" id="2081491"/>
    <lineage>
        <taxon>Eukaryota</taxon>
        <taxon>Haptista</taxon>
        <taxon>Haptophyta</taxon>
        <taxon>Pavlovophyceae</taxon>
        <taxon>Pavlovales</taxon>
        <taxon>Pavlovaceae</taxon>
        <taxon>Diacronema</taxon>
    </lineage>
</organism>
<dbReference type="Pfam" id="PF00107">
    <property type="entry name" value="ADH_zinc_N"/>
    <property type="match status" value="1"/>
</dbReference>
<comment type="similarity">
    <text evidence="5">Belongs to the zinc-containing alcohol dehydrogenase family.</text>
</comment>
<name>A0A8J6CIF2_DIALT</name>
<dbReference type="InterPro" id="IPR047109">
    <property type="entry name" value="CAD-like"/>
</dbReference>
<sequence>MSANEPLETEAYGAKTKGGKIELLKVTLPPLKASQVQIEMSHCGLCHTDVHMLSDDFGMVNFPLVPGHEGVGKVTIAGDDVRGLKVGDRVGVGWIRDSCGTCEMCGCGRENVCQVGYDGTFLGDNNHFGAWSRVMRIEAKFAFKLPDNISAELAGPLMCAGGTVYEPIVEYVKPGTVVGIGAVGGLGTLAIKLCKLHGAKVIAFCASEREKEDVVLQSGADVYVNMQDPKQMENPPKVHVFLETLPVNRELSVVMPLLEKAGIYVRMGFPKKDQREFRYDWLPVIFQSKKVGGSIVTGTQRTRRLLQLASDNLKFVTDMPAGSDARLVPFSESNRAVEELVDQKVKSFRTVFCW</sequence>
<dbReference type="InterPro" id="IPR011032">
    <property type="entry name" value="GroES-like_sf"/>
</dbReference>
<comment type="caution">
    <text evidence="7">The sequence shown here is derived from an EMBL/GenBank/DDBJ whole genome shotgun (WGS) entry which is preliminary data.</text>
</comment>
<protein>
    <recommendedName>
        <fullName evidence="6">Enoyl reductase (ER) domain-containing protein</fullName>
    </recommendedName>
</protein>
<dbReference type="Proteomes" id="UP000751190">
    <property type="component" value="Unassembled WGS sequence"/>
</dbReference>
<comment type="cofactor">
    <cofactor evidence="1 5">
        <name>Zn(2+)</name>
        <dbReference type="ChEBI" id="CHEBI:29105"/>
    </cofactor>
</comment>
<keyword evidence="3 5" id="KW-0862">Zinc</keyword>
<dbReference type="InterPro" id="IPR013154">
    <property type="entry name" value="ADH-like_N"/>
</dbReference>
<dbReference type="InterPro" id="IPR002328">
    <property type="entry name" value="ADH_Zn_CS"/>
</dbReference>
<accession>A0A8J6CIF2</accession>
<evidence type="ECO:0000256" key="1">
    <source>
        <dbReference type="ARBA" id="ARBA00001947"/>
    </source>
</evidence>
<dbReference type="PANTHER" id="PTHR42683">
    <property type="entry name" value="ALDEHYDE REDUCTASE"/>
    <property type="match status" value="1"/>
</dbReference>
<evidence type="ECO:0000313" key="7">
    <source>
        <dbReference type="EMBL" id="KAG8468743.1"/>
    </source>
</evidence>
<keyword evidence="2 5" id="KW-0479">Metal-binding</keyword>
<dbReference type="EMBL" id="JAGTXO010000004">
    <property type="protein sequence ID" value="KAG8468743.1"/>
    <property type="molecule type" value="Genomic_DNA"/>
</dbReference>
<dbReference type="InterPro" id="IPR020843">
    <property type="entry name" value="ER"/>
</dbReference>
<proteinExistence type="inferred from homology"/>
<dbReference type="InterPro" id="IPR013149">
    <property type="entry name" value="ADH-like_C"/>
</dbReference>
<dbReference type="OrthoDB" id="1879366at2759"/>
<evidence type="ECO:0000256" key="2">
    <source>
        <dbReference type="ARBA" id="ARBA00022723"/>
    </source>
</evidence>
<dbReference type="SUPFAM" id="SSF51735">
    <property type="entry name" value="NAD(P)-binding Rossmann-fold domains"/>
    <property type="match status" value="1"/>
</dbReference>
<dbReference type="OMA" id="DIKTECC"/>
<evidence type="ECO:0000256" key="3">
    <source>
        <dbReference type="ARBA" id="ARBA00022833"/>
    </source>
</evidence>
<evidence type="ECO:0000259" key="6">
    <source>
        <dbReference type="SMART" id="SM00829"/>
    </source>
</evidence>
<dbReference type="InterPro" id="IPR036291">
    <property type="entry name" value="NAD(P)-bd_dom_sf"/>
</dbReference>
<dbReference type="GO" id="GO:0008270">
    <property type="term" value="F:zinc ion binding"/>
    <property type="evidence" value="ECO:0007669"/>
    <property type="project" value="InterPro"/>
</dbReference>
<evidence type="ECO:0000256" key="5">
    <source>
        <dbReference type="RuleBase" id="RU361277"/>
    </source>
</evidence>
<evidence type="ECO:0000256" key="4">
    <source>
        <dbReference type="ARBA" id="ARBA00023002"/>
    </source>
</evidence>
<dbReference type="AlphaFoldDB" id="A0A8J6CIF2"/>
<dbReference type="SUPFAM" id="SSF50129">
    <property type="entry name" value="GroES-like"/>
    <property type="match status" value="1"/>
</dbReference>
<dbReference type="Pfam" id="PF08240">
    <property type="entry name" value="ADH_N"/>
    <property type="match status" value="1"/>
</dbReference>